<dbReference type="CDD" id="cd02440">
    <property type="entry name" value="AdoMet_MTases"/>
    <property type="match status" value="1"/>
</dbReference>
<dbReference type="PANTHER" id="PTHR43861">
    <property type="entry name" value="TRANS-ACONITATE 2-METHYLTRANSFERASE-RELATED"/>
    <property type="match status" value="1"/>
</dbReference>
<dbReference type="InterPro" id="IPR025714">
    <property type="entry name" value="Methyltranfer_dom"/>
</dbReference>
<evidence type="ECO:0000259" key="1">
    <source>
        <dbReference type="Pfam" id="PF13847"/>
    </source>
</evidence>
<dbReference type="PANTHER" id="PTHR43861:SF1">
    <property type="entry name" value="TRANS-ACONITATE 2-METHYLTRANSFERASE"/>
    <property type="match status" value="1"/>
</dbReference>
<accession>A0ABR3XPI6</accession>
<gene>
    <name evidence="2" type="ORF">Plec18167_004620</name>
</gene>
<protein>
    <recommendedName>
        <fullName evidence="1">Methyltransferase domain-containing protein</fullName>
    </recommendedName>
</protein>
<dbReference type="Pfam" id="PF13847">
    <property type="entry name" value="Methyltransf_31"/>
    <property type="match status" value="1"/>
</dbReference>
<dbReference type="SUPFAM" id="SSF53335">
    <property type="entry name" value="S-adenosyl-L-methionine-dependent methyltransferases"/>
    <property type="match status" value="1"/>
</dbReference>
<dbReference type="Proteomes" id="UP001583193">
    <property type="component" value="Unassembled WGS sequence"/>
</dbReference>
<reference evidence="2 3" key="1">
    <citation type="journal article" date="2024" name="IMA Fungus">
        <title>IMA Genome - F19 : A genome assembly and annotation guide to empower mycologists, including annotated draft genome sequences of Ceratocystis pirilliformis, Diaporthe australafricana, Fusarium ophioides, Paecilomyces lecythidis, and Sporothrix stenoceras.</title>
        <authorList>
            <person name="Aylward J."/>
            <person name="Wilson A.M."/>
            <person name="Visagie C.M."/>
            <person name="Spraker J."/>
            <person name="Barnes I."/>
            <person name="Buitendag C."/>
            <person name="Ceriani C."/>
            <person name="Del Mar Angel L."/>
            <person name="du Plessis D."/>
            <person name="Fuchs T."/>
            <person name="Gasser K."/>
            <person name="Kramer D."/>
            <person name="Li W."/>
            <person name="Munsamy K."/>
            <person name="Piso A."/>
            <person name="Price J.L."/>
            <person name="Sonnekus B."/>
            <person name="Thomas C."/>
            <person name="van der Nest A."/>
            <person name="van Dijk A."/>
            <person name="van Heerden A."/>
            <person name="van Vuuren N."/>
            <person name="Yilmaz N."/>
            <person name="Duong T.A."/>
            <person name="van der Merwe N.A."/>
            <person name="Wingfield M.J."/>
            <person name="Wingfield B.D."/>
        </authorList>
    </citation>
    <scope>NUCLEOTIDE SEQUENCE [LARGE SCALE GENOMIC DNA]</scope>
    <source>
        <strain evidence="2 3">CMW 18167</strain>
    </source>
</reference>
<dbReference type="InterPro" id="IPR029063">
    <property type="entry name" value="SAM-dependent_MTases_sf"/>
</dbReference>
<dbReference type="Gene3D" id="3.40.50.150">
    <property type="entry name" value="Vaccinia Virus protein VP39"/>
    <property type="match status" value="1"/>
</dbReference>
<evidence type="ECO:0000313" key="2">
    <source>
        <dbReference type="EMBL" id="KAL1877655.1"/>
    </source>
</evidence>
<evidence type="ECO:0000313" key="3">
    <source>
        <dbReference type="Proteomes" id="UP001583193"/>
    </source>
</evidence>
<keyword evidence="3" id="KW-1185">Reference proteome</keyword>
<organism evidence="2 3">
    <name type="scientific">Paecilomyces lecythidis</name>
    <dbReference type="NCBI Taxonomy" id="3004212"/>
    <lineage>
        <taxon>Eukaryota</taxon>
        <taxon>Fungi</taxon>
        <taxon>Dikarya</taxon>
        <taxon>Ascomycota</taxon>
        <taxon>Pezizomycotina</taxon>
        <taxon>Eurotiomycetes</taxon>
        <taxon>Eurotiomycetidae</taxon>
        <taxon>Eurotiales</taxon>
        <taxon>Thermoascaceae</taxon>
        <taxon>Paecilomyces</taxon>
    </lineage>
</organism>
<name>A0ABR3XPI6_9EURO</name>
<proteinExistence type="predicted"/>
<feature type="domain" description="Methyltransferase" evidence="1">
    <location>
        <begin position="44"/>
        <end position="161"/>
    </location>
</feature>
<dbReference type="EMBL" id="JAVDPF010000013">
    <property type="protein sequence ID" value="KAL1877655.1"/>
    <property type="molecule type" value="Genomic_DNA"/>
</dbReference>
<sequence>MADRQIPADLRTLVDIYDRRAPNYDHSWHPNLAKDMISWCPPQDGNHILDLACGTGLVTYLAKEKVGPSGLVVGVDASPGMLEIAKAKAANTSDSTENITWLHDNIDDEVLLQREELQKADGFHIIYCCSAMPLIPDPQRSLALWARLLRPGGRIVFDYPTERTTTLSLLVYDVPRELGIHVPFSWRDWMKGQETLTDAVELAGLEVVTVIKTKSYVPERQLKPEQSDEVFNEAIETSQKNSQLARPDVREKARMAFKQQFEQEARKNGGLFIDGHWLYAVVAQKKDG</sequence>
<comment type="caution">
    <text evidence="2">The sequence shown here is derived from an EMBL/GenBank/DDBJ whole genome shotgun (WGS) entry which is preliminary data.</text>
</comment>